<feature type="repeat" description="ANK" evidence="4">
    <location>
        <begin position="719"/>
        <end position="751"/>
    </location>
</feature>
<gene>
    <name evidence="6" type="ORF">NW762_013722</name>
</gene>
<comment type="caution">
    <text evidence="6">The sequence shown here is derived from an EMBL/GenBank/DDBJ whole genome shotgun (WGS) entry which is preliminary data.</text>
</comment>
<feature type="domain" description="NACHT" evidence="5">
    <location>
        <begin position="147"/>
        <end position="294"/>
    </location>
</feature>
<dbReference type="GO" id="GO:0019706">
    <property type="term" value="F:protein-cysteine S-palmitoyltransferase activity"/>
    <property type="evidence" value="ECO:0007669"/>
    <property type="project" value="UniProtKB-EC"/>
</dbReference>
<keyword evidence="7" id="KW-1185">Reference proteome</keyword>
<feature type="repeat" description="ANK" evidence="4">
    <location>
        <begin position="1085"/>
        <end position="1118"/>
    </location>
</feature>
<dbReference type="PROSITE" id="PS50088">
    <property type="entry name" value="ANK_REPEAT"/>
    <property type="match status" value="7"/>
</dbReference>
<dbReference type="Pfam" id="PF12796">
    <property type="entry name" value="Ank_2"/>
    <property type="match status" value="4"/>
</dbReference>
<feature type="repeat" description="ANK" evidence="4">
    <location>
        <begin position="686"/>
        <end position="718"/>
    </location>
</feature>
<dbReference type="PROSITE" id="PS50297">
    <property type="entry name" value="ANK_REP_REGION"/>
    <property type="match status" value="7"/>
</dbReference>
<dbReference type="Gene3D" id="1.25.40.20">
    <property type="entry name" value="Ankyrin repeat-containing domain"/>
    <property type="match status" value="5"/>
</dbReference>
<evidence type="ECO:0000259" key="5">
    <source>
        <dbReference type="PROSITE" id="PS50837"/>
    </source>
</evidence>
<dbReference type="SUPFAM" id="SSF52540">
    <property type="entry name" value="P-loop containing nucleoside triphosphate hydrolases"/>
    <property type="match status" value="1"/>
</dbReference>
<reference evidence="6" key="1">
    <citation type="submission" date="2022-09" db="EMBL/GenBank/DDBJ databases">
        <title>Fusarium specimens isolated from Avocado Roots.</title>
        <authorList>
            <person name="Stajich J."/>
            <person name="Roper C."/>
            <person name="Heimlech-Rivalta G."/>
        </authorList>
    </citation>
    <scope>NUCLEOTIDE SEQUENCE</scope>
    <source>
        <strain evidence="6">CF00136</strain>
    </source>
</reference>
<dbReference type="SMART" id="SM00248">
    <property type="entry name" value="ANK"/>
    <property type="match status" value="16"/>
</dbReference>
<evidence type="ECO:0000313" key="7">
    <source>
        <dbReference type="Proteomes" id="UP001152049"/>
    </source>
</evidence>
<accession>A0A9W8RMY6</accession>
<dbReference type="InterPro" id="IPR055497">
    <property type="entry name" value="DUF7069"/>
</dbReference>
<protein>
    <recommendedName>
        <fullName evidence="1">protein S-acyltransferase</fullName>
        <ecNumber evidence="1">2.3.1.225</ecNumber>
    </recommendedName>
</protein>
<proteinExistence type="predicted"/>
<dbReference type="SUPFAM" id="SSF48403">
    <property type="entry name" value="Ankyrin repeat"/>
    <property type="match status" value="2"/>
</dbReference>
<dbReference type="Pfam" id="PF22939">
    <property type="entry name" value="WHD_GPIID"/>
    <property type="match status" value="1"/>
</dbReference>
<dbReference type="InterPro" id="IPR007111">
    <property type="entry name" value="NACHT_NTPase"/>
</dbReference>
<dbReference type="Pfam" id="PF23239">
    <property type="entry name" value="DUF7069"/>
    <property type="match status" value="1"/>
</dbReference>
<keyword evidence="2" id="KW-0677">Repeat</keyword>
<dbReference type="PROSITE" id="PS50837">
    <property type="entry name" value="NACHT"/>
    <property type="match status" value="1"/>
</dbReference>
<sequence>MAANSMLGVYDRLGGDRRVPGRPVSANDLRMMMKEIEDDGRDLNRRASAGSDTLRYQFTTHDGAQYNNTGNGSQFLGTHFYGDVKFIHNVEGPGQSRKDKEVQILKRLGACPYRDRKDRNPAAFQGTCEWFISHQTFDNWLNGGTSNVLWVSADPGCGKSVLVKHLADSIIHSTASRKVSYFFFKDDFEDQRSILSALCCILHQLFLEDNSLLTDDILLLFEDINGQRITESVAELWQTVIKVADNNPDMEFLCLIDAIDECDSKERSTFFQAITDLYGSGKCPNIKLLITSRPYQEISAGFQPLEGLKLPVIHLSGESDVEMDKIAGEIDIVIRERAKNIALQKRLTPDEQDILTKRLLHVQHRTYLWVHLTLDLIERELDINKTKLISITSQLPQTVDEAYDRIMSKTRNRVKATKMLHLILAAERPLTLTEMSVALELEGQHHMFKSLDLEPEGRFREKIRDLCGLVTVIDSRVFLLHQTVKEFLVSSTTTTVSHKDLIWKQTLNPGSSNSILAHACIRYLLLADLNCRFLKLAQSSPSKERRNDFIDYAANYWAHHFNKLPINIQASLMDSAMCICDPRSACYSVWFPVYWYSTNSRVPGGFNTLMTASYFGIDVVVKHLLKDRGLVLDQQDIAYKRSALSWAAGKGHTDVVRRLIRGMPIGKRFWRIELRPGADVNLRDKDGRTPLFYAVWAGNAAAVQMLVDGGARTDIKDVVGGTPTEYAVSSGYQEVAKILLQAGGSIHTDPNAGERLLLSAVQKGQQEVVQWLLGSGTIDVNAADKNGSTCLLWAVDLKNITIVKSLLESGADVNIGDKDGWTPLQQAVKFNDLALVQWLIEGGGDMNLLGGDDTTPLTTAIFSGQDDIVQMMLRTRKADIRAETQFQIARQSNCATLRLMLNLYGLNINASDQNGDTLLISAIKGRWYSKFEAILNSNKVDVNARDKDGNTALHHIVYAAGAGGMVDTLLSREDVDVNARNQKGRTPIALGCSTGCIEIVHSLLKTGRADVEIPDSKGGTPLLVAGYQGEVEILRLLLTTVEVEVNIRDHEGRTALAWAANNGHEEAVRSLLGWDHVEVNTRDNSGRTPLCLAVVEGNENVVGLLLNTTGVDAEVKDDDGRTALALAAMRGAFRIVQLFLNNRRANIYAGDTDGRTPLLLAAEKGRKDVVRLLLATKYVDVDARDSQGRTALSLAAGAGQEGMVRLLLDHGQADAHARDYQGRKALWWATTRSDNDLRIVKLLEEAMK</sequence>
<dbReference type="InterPro" id="IPR031353">
    <property type="entry name" value="NACHT_sigma"/>
</dbReference>
<dbReference type="EMBL" id="JAOQAZ010000044">
    <property type="protein sequence ID" value="KAJ4245978.1"/>
    <property type="molecule type" value="Genomic_DNA"/>
</dbReference>
<dbReference type="PANTHER" id="PTHR24161">
    <property type="entry name" value="ANK_REP_REGION DOMAIN-CONTAINING PROTEIN-RELATED"/>
    <property type="match status" value="1"/>
</dbReference>
<dbReference type="Gene3D" id="3.40.50.300">
    <property type="entry name" value="P-loop containing nucleotide triphosphate hydrolases"/>
    <property type="match status" value="1"/>
</dbReference>
<feature type="repeat" description="ANK" evidence="4">
    <location>
        <begin position="1153"/>
        <end position="1186"/>
    </location>
</feature>
<organism evidence="6 7">
    <name type="scientific">Fusarium torreyae</name>
    <dbReference type="NCBI Taxonomy" id="1237075"/>
    <lineage>
        <taxon>Eukaryota</taxon>
        <taxon>Fungi</taxon>
        <taxon>Dikarya</taxon>
        <taxon>Ascomycota</taxon>
        <taxon>Pezizomycotina</taxon>
        <taxon>Sordariomycetes</taxon>
        <taxon>Hypocreomycetidae</taxon>
        <taxon>Hypocreales</taxon>
        <taxon>Nectriaceae</taxon>
        <taxon>Fusarium</taxon>
    </lineage>
</organism>
<evidence type="ECO:0000256" key="2">
    <source>
        <dbReference type="ARBA" id="ARBA00022737"/>
    </source>
</evidence>
<feature type="repeat" description="ANK" evidence="4">
    <location>
        <begin position="819"/>
        <end position="851"/>
    </location>
</feature>
<dbReference type="Pfam" id="PF00023">
    <property type="entry name" value="Ank"/>
    <property type="match status" value="3"/>
</dbReference>
<dbReference type="InterPro" id="IPR002110">
    <property type="entry name" value="Ankyrin_rpt"/>
</dbReference>
<dbReference type="InterPro" id="IPR056884">
    <property type="entry name" value="NPHP3-like_N"/>
</dbReference>
<name>A0A9W8RMY6_9HYPO</name>
<dbReference type="InterPro" id="IPR054471">
    <property type="entry name" value="GPIID_WHD"/>
</dbReference>
<evidence type="ECO:0000313" key="6">
    <source>
        <dbReference type="EMBL" id="KAJ4245978.1"/>
    </source>
</evidence>
<dbReference type="InterPro" id="IPR027417">
    <property type="entry name" value="P-loop_NTPase"/>
</dbReference>
<evidence type="ECO:0000256" key="3">
    <source>
        <dbReference type="ARBA" id="ARBA00023043"/>
    </source>
</evidence>
<keyword evidence="3 4" id="KW-0040">ANK repeat</keyword>
<dbReference type="Pfam" id="PF24883">
    <property type="entry name" value="NPHP3_N"/>
    <property type="match status" value="1"/>
</dbReference>
<evidence type="ECO:0000256" key="4">
    <source>
        <dbReference type="PROSITE-ProRule" id="PRU00023"/>
    </source>
</evidence>
<feature type="repeat" description="ANK" evidence="4">
    <location>
        <begin position="1187"/>
        <end position="1211"/>
    </location>
</feature>
<dbReference type="AlphaFoldDB" id="A0A9W8RMY6"/>
<dbReference type="Proteomes" id="UP001152049">
    <property type="component" value="Unassembled WGS sequence"/>
</dbReference>
<dbReference type="Pfam" id="PF17106">
    <property type="entry name" value="NACHT_sigma"/>
    <property type="match status" value="1"/>
</dbReference>
<dbReference type="EC" id="2.3.1.225" evidence="1"/>
<dbReference type="PANTHER" id="PTHR24161:SF85">
    <property type="entry name" value="PALMITOYLTRANSFERASE HIP14"/>
    <property type="match status" value="1"/>
</dbReference>
<dbReference type="InterPro" id="IPR036770">
    <property type="entry name" value="Ankyrin_rpt-contain_sf"/>
</dbReference>
<feature type="repeat" description="ANK" evidence="4">
    <location>
        <begin position="786"/>
        <end position="818"/>
    </location>
</feature>
<evidence type="ECO:0000256" key="1">
    <source>
        <dbReference type="ARBA" id="ARBA00012210"/>
    </source>
</evidence>
<dbReference type="OrthoDB" id="194358at2759"/>